<feature type="transmembrane region" description="Helical" evidence="13">
    <location>
        <begin position="47"/>
        <end position="76"/>
    </location>
</feature>
<evidence type="ECO:0000313" key="14">
    <source>
        <dbReference type="EMBL" id="MCC2209762.1"/>
    </source>
</evidence>
<keyword evidence="8 13" id="KW-0812">Transmembrane</keyword>
<dbReference type="GO" id="GO:0042910">
    <property type="term" value="F:xenobiotic transmembrane transporter activity"/>
    <property type="evidence" value="ECO:0007669"/>
    <property type="project" value="InterPro"/>
</dbReference>
<keyword evidence="6" id="KW-0050">Antiport</keyword>
<accession>A0AAE3DXH0</accession>
<evidence type="ECO:0000256" key="12">
    <source>
        <dbReference type="ARBA" id="ARBA00031636"/>
    </source>
</evidence>
<name>A0AAE3DXH0_9FIRM</name>
<dbReference type="Pfam" id="PF01554">
    <property type="entry name" value="MatE"/>
    <property type="match status" value="2"/>
</dbReference>
<comment type="caution">
    <text evidence="14">The sequence shown here is derived from an EMBL/GenBank/DDBJ whole genome shotgun (WGS) entry which is preliminary data.</text>
</comment>
<comment type="function">
    <text evidence="1">Multidrug efflux pump.</text>
</comment>
<evidence type="ECO:0000256" key="6">
    <source>
        <dbReference type="ARBA" id="ARBA00022449"/>
    </source>
</evidence>
<feature type="transmembrane region" description="Helical" evidence="13">
    <location>
        <begin position="159"/>
        <end position="180"/>
    </location>
</feature>
<dbReference type="AlphaFoldDB" id="A0AAE3DXH0"/>
<evidence type="ECO:0000256" key="11">
    <source>
        <dbReference type="ARBA" id="ARBA00023136"/>
    </source>
</evidence>
<dbReference type="PANTHER" id="PTHR43298:SF2">
    <property type="entry name" value="FMN_FAD EXPORTER YEEO-RELATED"/>
    <property type="match status" value="1"/>
</dbReference>
<evidence type="ECO:0000256" key="4">
    <source>
        <dbReference type="ARBA" id="ARBA00020268"/>
    </source>
</evidence>
<evidence type="ECO:0000256" key="13">
    <source>
        <dbReference type="SAM" id="Phobius"/>
    </source>
</evidence>
<evidence type="ECO:0000256" key="2">
    <source>
        <dbReference type="ARBA" id="ARBA00004651"/>
    </source>
</evidence>
<feature type="transmembrane region" description="Helical" evidence="13">
    <location>
        <begin position="129"/>
        <end position="147"/>
    </location>
</feature>
<dbReference type="NCBIfam" id="TIGR00797">
    <property type="entry name" value="matE"/>
    <property type="match status" value="1"/>
</dbReference>
<organism evidence="14 15">
    <name type="scientific">Hominilimicola fabiformis</name>
    <dbReference type="NCBI Taxonomy" id="2885356"/>
    <lineage>
        <taxon>Bacteria</taxon>
        <taxon>Bacillati</taxon>
        <taxon>Bacillota</taxon>
        <taxon>Clostridia</taxon>
        <taxon>Eubacteriales</taxon>
        <taxon>Oscillospiraceae</taxon>
        <taxon>Hominilimicola</taxon>
    </lineage>
</organism>
<dbReference type="InterPro" id="IPR002528">
    <property type="entry name" value="MATE_fam"/>
</dbReference>
<feature type="transmembrane region" description="Helical" evidence="13">
    <location>
        <begin position="312"/>
        <end position="334"/>
    </location>
</feature>
<evidence type="ECO:0000256" key="7">
    <source>
        <dbReference type="ARBA" id="ARBA00022475"/>
    </source>
</evidence>
<dbReference type="CDD" id="cd13138">
    <property type="entry name" value="MATE_yoeA_like"/>
    <property type="match status" value="1"/>
</dbReference>
<dbReference type="GO" id="GO:0006811">
    <property type="term" value="P:monoatomic ion transport"/>
    <property type="evidence" value="ECO:0007669"/>
    <property type="project" value="UniProtKB-KW"/>
</dbReference>
<reference evidence="14 15" key="1">
    <citation type="submission" date="2021-10" db="EMBL/GenBank/DDBJ databases">
        <title>Anaerobic single-cell dispensing facilitates the cultivation of human gut bacteria.</title>
        <authorList>
            <person name="Afrizal A."/>
        </authorList>
    </citation>
    <scope>NUCLEOTIDE SEQUENCE [LARGE SCALE GENOMIC DNA]</scope>
    <source>
        <strain evidence="14 15">CLA-AA-H232</strain>
    </source>
</reference>
<feature type="transmembrane region" description="Helical" evidence="13">
    <location>
        <begin position="7"/>
        <end position="27"/>
    </location>
</feature>
<feature type="transmembrane region" description="Helical" evidence="13">
    <location>
        <begin position="354"/>
        <end position="372"/>
    </location>
</feature>
<keyword evidence="10" id="KW-0406">Ion transport</keyword>
<evidence type="ECO:0000256" key="10">
    <source>
        <dbReference type="ARBA" id="ARBA00023065"/>
    </source>
</evidence>
<dbReference type="EMBL" id="JAJEQM010000003">
    <property type="protein sequence ID" value="MCC2209762.1"/>
    <property type="molecule type" value="Genomic_DNA"/>
</dbReference>
<comment type="similarity">
    <text evidence="3">Belongs to the multi antimicrobial extrusion (MATE) (TC 2.A.66.1) family.</text>
</comment>
<comment type="subcellular location">
    <subcellularLocation>
        <location evidence="2">Cell membrane</location>
        <topology evidence="2">Multi-pass membrane protein</topology>
    </subcellularLocation>
</comment>
<keyword evidence="7" id="KW-1003">Cell membrane</keyword>
<evidence type="ECO:0000256" key="5">
    <source>
        <dbReference type="ARBA" id="ARBA00022448"/>
    </source>
</evidence>
<feature type="transmembrane region" description="Helical" evidence="13">
    <location>
        <begin position="186"/>
        <end position="206"/>
    </location>
</feature>
<dbReference type="InterPro" id="IPR050222">
    <property type="entry name" value="MATE_MdtK"/>
</dbReference>
<dbReference type="InterPro" id="IPR048279">
    <property type="entry name" value="MdtK-like"/>
</dbReference>
<sequence length="441" mass="46940">MTKGNPLKLILSFSVPMLIGNIFQQVYNFVDAAIVGKFVGAESLAAVGSTGTIVGVMICLMMGLTSGAGIIIAQCFGSRNFDELRKTVTGLIYIVGILAVVTSVAGVVFSRPILSFLNTPDNVIDEAVAYINVIFAFTIGTAMYNALSAILRSLGDSRTPLYALILSSILNVIFDLLFVVVFKTGVVGAAVATVIAQIISAIYCIIHMIRHRRQLNLEGINFQTTKRAIKRIFQTGIPSALESCLISLGTMSVQRLVNSFGAMTMAGYTAAVKIDSIAIAPIVSVGSALSVFSGQNIGANQMDRIKKGMYQTLASLIGICIVIAAGIVLFRNQLLGLFLDKTQAAEAIAIGSKYLTIVCVAYIVAAVMRTYLNVLRGAGDVNTSAVAGILELIGRIIFAYILVRPLGSTGIWIATPLAWAMGASVPVIRYYSGKWINKKLV</sequence>
<evidence type="ECO:0000256" key="1">
    <source>
        <dbReference type="ARBA" id="ARBA00003408"/>
    </source>
</evidence>
<evidence type="ECO:0000313" key="15">
    <source>
        <dbReference type="Proteomes" id="UP001198242"/>
    </source>
</evidence>
<feature type="transmembrane region" description="Helical" evidence="13">
    <location>
        <begin position="409"/>
        <end position="431"/>
    </location>
</feature>
<evidence type="ECO:0000256" key="9">
    <source>
        <dbReference type="ARBA" id="ARBA00022989"/>
    </source>
</evidence>
<keyword evidence="9 13" id="KW-1133">Transmembrane helix</keyword>
<feature type="transmembrane region" description="Helical" evidence="13">
    <location>
        <begin position="384"/>
        <end position="403"/>
    </location>
</feature>
<dbReference type="PIRSF" id="PIRSF006603">
    <property type="entry name" value="DinF"/>
    <property type="match status" value="1"/>
</dbReference>
<dbReference type="PANTHER" id="PTHR43298">
    <property type="entry name" value="MULTIDRUG RESISTANCE PROTEIN NORM-RELATED"/>
    <property type="match status" value="1"/>
</dbReference>
<keyword evidence="5" id="KW-0813">Transport</keyword>
<feature type="transmembrane region" description="Helical" evidence="13">
    <location>
        <begin position="88"/>
        <end position="109"/>
    </location>
</feature>
<evidence type="ECO:0000256" key="8">
    <source>
        <dbReference type="ARBA" id="ARBA00022692"/>
    </source>
</evidence>
<gene>
    <name evidence="14" type="ORF">LKE05_02995</name>
</gene>
<protein>
    <recommendedName>
        <fullName evidence="4">Probable multidrug resistance protein NorM</fullName>
    </recommendedName>
    <alternativeName>
        <fullName evidence="12">Multidrug-efflux transporter</fullName>
    </alternativeName>
</protein>
<dbReference type="GO" id="GO:0005886">
    <property type="term" value="C:plasma membrane"/>
    <property type="evidence" value="ECO:0007669"/>
    <property type="project" value="UniProtKB-SubCell"/>
</dbReference>
<dbReference type="RefSeq" id="WP_308455883.1">
    <property type="nucleotide sequence ID" value="NZ_JAJEQM010000003.1"/>
</dbReference>
<evidence type="ECO:0000256" key="3">
    <source>
        <dbReference type="ARBA" id="ARBA00010199"/>
    </source>
</evidence>
<keyword evidence="11 13" id="KW-0472">Membrane</keyword>
<keyword evidence="15" id="KW-1185">Reference proteome</keyword>
<dbReference type="Proteomes" id="UP001198242">
    <property type="component" value="Unassembled WGS sequence"/>
</dbReference>
<proteinExistence type="inferred from homology"/>
<dbReference type="GO" id="GO:0015297">
    <property type="term" value="F:antiporter activity"/>
    <property type="evidence" value="ECO:0007669"/>
    <property type="project" value="UniProtKB-KW"/>
</dbReference>